<dbReference type="AlphaFoldDB" id="A0A844EQ54"/>
<evidence type="ECO:0000256" key="1">
    <source>
        <dbReference type="ARBA" id="ARBA00004202"/>
    </source>
</evidence>
<proteinExistence type="predicted"/>
<accession>A0A844EQ54</accession>
<dbReference type="SUPFAM" id="SSF52540">
    <property type="entry name" value="P-loop containing nucleoside triphosphate hydrolases"/>
    <property type="match status" value="1"/>
</dbReference>
<name>A0A844EQ54_9LACO</name>
<dbReference type="Proteomes" id="UP000491237">
    <property type="component" value="Unassembled WGS sequence"/>
</dbReference>
<evidence type="ECO:0000313" key="6">
    <source>
        <dbReference type="EMBL" id="MSE22703.1"/>
    </source>
</evidence>
<dbReference type="InterPro" id="IPR027417">
    <property type="entry name" value="P-loop_NTPase"/>
</dbReference>
<comment type="caution">
    <text evidence="6">The sequence shown here is derived from an EMBL/GenBank/DDBJ whole genome shotgun (WGS) entry which is preliminary data.</text>
</comment>
<dbReference type="EMBL" id="WKKY01001425">
    <property type="protein sequence ID" value="MSE22703.1"/>
    <property type="molecule type" value="Genomic_DNA"/>
</dbReference>
<dbReference type="GO" id="GO:0005886">
    <property type="term" value="C:plasma membrane"/>
    <property type="evidence" value="ECO:0007669"/>
    <property type="project" value="UniProtKB-SubCell"/>
</dbReference>
<keyword evidence="5" id="KW-0472">Membrane</keyword>
<feature type="non-terminal residue" evidence="6">
    <location>
        <position position="90"/>
    </location>
</feature>
<keyword evidence="3" id="KW-1003">Cell membrane</keyword>
<evidence type="ECO:0000256" key="3">
    <source>
        <dbReference type="ARBA" id="ARBA00022475"/>
    </source>
</evidence>
<organism evidence="6 7">
    <name type="scientific">Lentilactobacillus parabuchneri</name>
    <dbReference type="NCBI Taxonomy" id="152331"/>
    <lineage>
        <taxon>Bacteria</taxon>
        <taxon>Bacillati</taxon>
        <taxon>Bacillota</taxon>
        <taxon>Bacilli</taxon>
        <taxon>Lactobacillales</taxon>
        <taxon>Lactobacillaceae</taxon>
        <taxon>Lentilactobacillus</taxon>
    </lineage>
</organism>
<dbReference type="GO" id="GO:0006811">
    <property type="term" value="P:monoatomic ion transport"/>
    <property type="evidence" value="ECO:0007669"/>
    <property type="project" value="UniProtKB-KW"/>
</dbReference>
<dbReference type="PANTHER" id="PTHR42771">
    <property type="entry name" value="IRON(3+)-HYDROXAMATE IMPORT ATP-BINDING PROTEIN FHUC"/>
    <property type="match status" value="1"/>
</dbReference>
<keyword evidence="4" id="KW-0406">Ion transport</keyword>
<dbReference type="Gene3D" id="3.40.50.300">
    <property type="entry name" value="P-loop containing nucleotide triphosphate hydrolases"/>
    <property type="match status" value="1"/>
</dbReference>
<reference evidence="6 7" key="1">
    <citation type="submission" date="2019-11" db="EMBL/GenBank/DDBJ databases">
        <title>Draft Genome Sequence of Plant Growth-Promoting Rhizosphere-Associated Bacteria.</title>
        <authorList>
            <person name="Vasilyev I.Y."/>
            <person name="Radchenko V."/>
            <person name="Ilnitskaya E.V."/>
        </authorList>
    </citation>
    <scope>NUCLEOTIDE SEQUENCE [LARGE SCALE GENOMIC DNA]</scope>
    <source>
        <strain evidence="6 7">VRA_07sq_f</strain>
    </source>
</reference>
<keyword evidence="2" id="KW-0813">Transport</keyword>
<feature type="non-terminal residue" evidence="6">
    <location>
        <position position="1"/>
    </location>
</feature>
<dbReference type="GO" id="GO:0005524">
    <property type="term" value="F:ATP binding"/>
    <property type="evidence" value="ECO:0007669"/>
    <property type="project" value="UniProtKB-KW"/>
</dbReference>
<evidence type="ECO:0000313" key="7">
    <source>
        <dbReference type="Proteomes" id="UP000491237"/>
    </source>
</evidence>
<gene>
    <name evidence="6" type="ORF">GKC44_16020</name>
</gene>
<protein>
    <submittedName>
        <fullName evidence="6">Iron ABC transporter ATP-binding protein</fullName>
    </submittedName>
</protein>
<dbReference type="InterPro" id="IPR051535">
    <property type="entry name" value="Siderophore_ABC-ATPase"/>
</dbReference>
<dbReference type="PANTHER" id="PTHR42771:SF3">
    <property type="entry name" value="PETROBACTIN IMPORT ATP-BINDING PROTEIN YCLP"/>
    <property type="match status" value="1"/>
</dbReference>
<evidence type="ECO:0000256" key="2">
    <source>
        <dbReference type="ARBA" id="ARBA00022448"/>
    </source>
</evidence>
<evidence type="ECO:0000256" key="4">
    <source>
        <dbReference type="ARBA" id="ARBA00023065"/>
    </source>
</evidence>
<keyword evidence="6" id="KW-0067">ATP-binding</keyword>
<keyword evidence="6" id="KW-0547">Nucleotide-binding</keyword>
<sequence length="90" mass="10205">TDYIFLDEPLNNLDMKHSVEMMKLLKRLVGDFGKTGVVVIHDINFASVYSDHIVALKNGRIVKEGPAEEIIETSVLEDIYDMTIPIQEID</sequence>
<evidence type="ECO:0000256" key="5">
    <source>
        <dbReference type="ARBA" id="ARBA00023136"/>
    </source>
</evidence>
<comment type="subcellular location">
    <subcellularLocation>
        <location evidence="1">Cell membrane</location>
        <topology evidence="1">Peripheral membrane protein</topology>
    </subcellularLocation>
</comment>